<dbReference type="InterPro" id="IPR014710">
    <property type="entry name" value="RmlC-like_jellyroll"/>
</dbReference>
<dbReference type="Pfam" id="PF12833">
    <property type="entry name" value="HTH_18"/>
    <property type="match status" value="1"/>
</dbReference>
<dbReference type="PROSITE" id="PS01124">
    <property type="entry name" value="HTH_ARAC_FAMILY_2"/>
    <property type="match status" value="1"/>
</dbReference>
<dbReference type="STRING" id="1110546.GCA_001078375_01481"/>
<gene>
    <name evidence="5" type="ORF">VTHSUH11_00755</name>
</gene>
<organism evidence="5 6">
    <name type="scientific">Veillonella tobetsuensis</name>
    <dbReference type="NCBI Taxonomy" id="1110546"/>
    <lineage>
        <taxon>Bacteria</taxon>
        <taxon>Bacillati</taxon>
        <taxon>Bacillota</taxon>
        <taxon>Negativicutes</taxon>
        <taxon>Veillonellales</taxon>
        <taxon>Veillonellaceae</taxon>
        <taxon>Veillonella</taxon>
    </lineage>
</organism>
<feature type="domain" description="HTH araC/xylS-type" evidence="4">
    <location>
        <begin position="184"/>
        <end position="282"/>
    </location>
</feature>
<dbReference type="SUPFAM" id="SSF46689">
    <property type="entry name" value="Homeodomain-like"/>
    <property type="match status" value="2"/>
</dbReference>
<dbReference type="Proteomes" id="UP000238877">
    <property type="component" value="Unassembled WGS sequence"/>
</dbReference>
<protein>
    <submittedName>
        <fullName evidence="5">AraC family transcriptional regulator</fullName>
    </submittedName>
</protein>
<accession>A0A2S7ZRX2</accession>
<dbReference type="PANTHER" id="PTHR43280:SF34">
    <property type="entry name" value="ARAC-FAMILY TRANSCRIPTIONAL REGULATOR"/>
    <property type="match status" value="1"/>
</dbReference>
<dbReference type="SMART" id="SM00342">
    <property type="entry name" value="HTH_ARAC"/>
    <property type="match status" value="1"/>
</dbReference>
<dbReference type="AlphaFoldDB" id="A0A2S7ZRX2"/>
<dbReference type="PANTHER" id="PTHR43280">
    <property type="entry name" value="ARAC-FAMILY TRANSCRIPTIONAL REGULATOR"/>
    <property type="match status" value="1"/>
</dbReference>
<dbReference type="PRINTS" id="PR00032">
    <property type="entry name" value="HTHARAC"/>
</dbReference>
<evidence type="ECO:0000256" key="3">
    <source>
        <dbReference type="ARBA" id="ARBA00023163"/>
    </source>
</evidence>
<name>A0A2S7ZRX2_9FIRM</name>
<proteinExistence type="predicted"/>
<evidence type="ECO:0000313" key="6">
    <source>
        <dbReference type="Proteomes" id="UP000238877"/>
    </source>
</evidence>
<evidence type="ECO:0000259" key="4">
    <source>
        <dbReference type="PROSITE" id="PS01124"/>
    </source>
</evidence>
<keyword evidence="1" id="KW-0805">Transcription regulation</keyword>
<dbReference type="InterPro" id="IPR018060">
    <property type="entry name" value="HTH_AraC"/>
</dbReference>
<evidence type="ECO:0000313" key="5">
    <source>
        <dbReference type="EMBL" id="PQL26016.1"/>
    </source>
</evidence>
<dbReference type="InterPro" id="IPR011051">
    <property type="entry name" value="RmlC_Cupin_sf"/>
</dbReference>
<dbReference type="GO" id="GO:0043565">
    <property type="term" value="F:sequence-specific DNA binding"/>
    <property type="evidence" value="ECO:0007669"/>
    <property type="project" value="InterPro"/>
</dbReference>
<comment type="caution">
    <text evidence="5">The sequence shown here is derived from an EMBL/GenBank/DDBJ whole genome shotgun (WGS) entry which is preliminary data.</text>
</comment>
<dbReference type="GO" id="GO:0003700">
    <property type="term" value="F:DNA-binding transcription factor activity"/>
    <property type="evidence" value="ECO:0007669"/>
    <property type="project" value="InterPro"/>
</dbReference>
<sequence length="349" mass="40666">MLEDEVIMDYFYYTYKHNHIDFSSHIYKISTYHYNWHGETEILILLKGKIEMSCNSEVFTMEPLDSIIISPQVGHATLALEEDTTALVIHVGKDFFQQFDPNFGMYQFVIRSDKSNRHNPFFTSLRHHAAMMMLIKSNGESPINQMWLEHHYLALASEVYDEIDAVKSIHVHSKPVDMTVATFDKMIAYIDKNYQQKIELEDIAQIGGYNVNYTSQFFKRQLGVSFLEYLLRMRLREATVRLANSDDGVAHIASSCGFADIKAFNVAFKKHFHTTPSEYRKQAKELGRKTKLHDWKEIISTQEEDIVELLQSCLPYEHDSSYKLKLEEANQKLQVVREQLESVVKKLQS</sequence>
<dbReference type="SUPFAM" id="SSF51182">
    <property type="entry name" value="RmlC-like cupins"/>
    <property type="match status" value="1"/>
</dbReference>
<keyword evidence="3" id="KW-0804">Transcription</keyword>
<reference evidence="5 6" key="1">
    <citation type="submission" date="2018-01" db="EMBL/GenBank/DDBJ databases">
        <title>Draft genome sequences of clinical isolates and type strains of oral Veillonella including Veillonella infantum sp., nov.</title>
        <authorList>
            <person name="Mashima I."/>
            <person name="Liao Y.-C."/>
            <person name="Sabharwal A."/>
            <person name="Haase E.M."/>
            <person name="Nakazawa F."/>
            <person name="Scannapieco F.A."/>
        </authorList>
    </citation>
    <scope>NUCLEOTIDE SEQUENCE [LARGE SCALE GENOMIC DNA]</scope>
    <source>
        <strain evidence="5 6">Y6</strain>
    </source>
</reference>
<dbReference type="InterPro" id="IPR009057">
    <property type="entry name" value="Homeodomain-like_sf"/>
</dbReference>
<dbReference type="InterPro" id="IPR020449">
    <property type="entry name" value="Tscrpt_reg_AraC-type_HTH"/>
</dbReference>
<evidence type="ECO:0000256" key="2">
    <source>
        <dbReference type="ARBA" id="ARBA00023125"/>
    </source>
</evidence>
<keyword evidence="2" id="KW-0238">DNA-binding</keyword>
<dbReference type="Gene3D" id="2.60.120.10">
    <property type="entry name" value="Jelly Rolls"/>
    <property type="match status" value="1"/>
</dbReference>
<dbReference type="Gene3D" id="1.10.10.60">
    <property type="entry name" value="Homeodomain-like"/>
    <property type="match status" value="2"/>
</dbReference>
<dbReference type="EMBL" id="PPDF01000002">
    <property type="protein sequence ID" value="PQL26016.1"/>
    <property type="molecule type" value="Genomic_DNA"/>
</dbReference>
<evidence type="ECO:0000256" key="1">
    <source>
        <dbReference type="ARBA" id="ARBA00023015"/>
    </source>
</evidence>